<proteinExistence type="predicted"/>
<name>A0ABQ9Y2E3_9EUKA</name>
<keyword evidence="2" id="KW-1185">Reference proteome</keyword>
<evidence type="ECO:0000313" key="2">
    <source>
        <dbReference type="Proteomes" id="UP001281761"/>
    </source>
</evidence>
<organism evidence="1 2">
    <name type="scientific">Blattamonas nauphoetae</name>
    <dbReference type="NCBI Taxonomy" id="2049346"/>
    <lineage>
        <taxon>Eukaryota</taxon>
        <taxon>Metamonada</taxon>
        <taxon>Preaxostyla</taxon>
        <taxon>Oxymonadida</taxon>
        <taxon>Blattamonas</taxon>
    </lineage>
</organism>
<sequence>MGTGLVKTFVSYSSLKDGGAIFVDLVSSTLPPSISPTSMTFGDVTAGTGCSAQKGQAVYCGVASGKETASLKTIRDSFLHPSQSTPPAFSSTERSLFDVSGHGNRELLSMTVGSLVGSILYTFHHKTTQLSLRADVAHDYLLCGNTLLPYTHSLMLDTLLTLNEKLSTKDKTMNVADSVTNNLELLANA</sequence>
<dbReference type="EMBL" id="JARBJD010000042">
    <property type="protein sequence ID" value="KAK2957863.1"/>
    <property type="molecule type" value="Genomic_DNA"/>
</dbReference>
<comment type="caution">
    <text evidence="1">The sequence shown here is derived from an EMBL/GenBank/DDBJ whole genome shotgun (WGS) entry which is preliminary data.</text>
</comment>
<dbReference type="Proteomes" id="UP001281761">
    <property type="component" value="Unassembled WGS sequence"/>
</dbReference>
<accession>A0ABQ9Y2E3</accession>
<gene>
    <name evidence="1" type="ORF">BLNAU_7039</name>
</gene>
<reference evidence="1 2" key="1">
    <citation type="journal article" date="2022" name="bioRxiv">
        <title>Genomics of Preaxostyla Flagellates Illuminates Evolutionary Transitions and the Path Towards Mitochondrial Loss.</title>
        <authorList>
            <person name="Novak L.V.F."/>
            <person name="Treitli S.C."/>
            <person name="Pyrih J."/>
            <person name="Halakuc P."/>
            <person name="Pipaliya S.V."/>
            <person name="Vacek V."/>
            <person name="Brzon O."/>
            <person name="Soukal P."/>
            <person name="Eme L."/>
            <person name="Dacks J.B."/>
            <person name="Karnkowska A."/>
            <person name="Elias M."/>
            <person name="Hampl V."/>
        </authorList>
    </citation>
    <scope>NUCLEOTIDE SEQUENCE [LARGE SCALE GENOMIC DNA]</scope>
    <source>
        <strain evidence="1">NAU3</strain>
        <tissue evidence="1">Gut</tissue>
    </source>
</reference>
<evidence type="ECO:0000313" key="1">
    <source>
        <dbReference type="EMBL" id="KAK2957863.1"/>
    </source>
</evidence>
<protein>
    <submittedName>
        <fullName evidence="1">Uncharacterized protein</fullName>
    </submittedName>
</protein>